<feature type="region of interest" description="Disordered" evidence="1">
    <location>
        <begin position="1"/>
        <end position="22"/>
    </location>
</feature>
<dbReference type="PaxDb" id="39947-A0A0P0VWQ5"/>
<feature type="region of interest" description="Disordered" evidence="1">
    <location>
        <begin position="37"/>
        <end position="168"/>
    </location>
</feature>
<evidence type="ECO:0000313" key="3">
    <source>
        <dbReference type="Proteomes" id="UP000059680"/>
    </source>
</evidence>
<reference evidence="3" key="1">
    <citation type="journal article" date="2005" name="Nature">
        <title>The map-based sequence of the rice genome.</title>
        <authorList>
            <consortium name="International rice genome sequencing project (IRGSP)"/>
            <person name="Matsumoto T."/>
            <person name="Wu J."/>
            <person name="Kanamori H."/>
            <person name="Katayose Y."/>
            <person name="Fujisawa M."/>
            <person name="Namiki N."/>
            <person name="Mizuno H."/>
            <person name="Yamamoto K."/>
            <person name="Antonio B.A."/>
            <person name="Baba T."/>
            <person name="Sakata K."/>
            <person name="Nagamura Y."/>
            <person name="Aoki H."/>
            <person name="Arikawa K."/>
            <person name="Arita K."/>
            <person name="Bito T."/>
            <person name="Chiden Y."/>
            <person name="Fujitsuka N."/>
            <person name="Fukunaka R."/>
            <person name="Hamada M."/>
            <person name="Harada C."/>
            <person name="Hayashi A."/>
            <person name="Hijishita S."/>
            <person name="Honda M."/>
            <person name="Hosokawa S."/>
            <person name="Ichikawa Y."/>
            <person name="Idonuma A."/>
            <person name="Iijima M."/>
            <person name="Ikeda M."/>
            <person name="Ikeno M."/>
            <person name="Ito K."/>
            <person name="Ito S."/>
            <person name="Ito T."/>
            <person name="Ito Y."/>
            <person name="Ito Y."/>
            <person name="Iwabuchi A."/>
            <person name="Kamiya K."/>
            <person name="Karasawa W."/>
            <person name="Kurita K."/>
            <person name="Katagiri S."/>
            <person name="Kikuta A."/>
            <person name="Kobayashi H."/>
            <person name="Kobayashi N."/>
            <person name="Machita K."/>
            <person name="Maehara T."/>
            <person name="Masukawa M."/>
            <person name="Mizubayashi T."/>
            <person name="Mukai Y."/>
            <person name="Nagasaki H."/>
            <person name="Nagata Y."/>
            <person name="Naito S."/>
            <person name="Nakashima M."/>
            <person name="Nakama Y."/>
            <person name="Nakamichi Y."/>
            <person name="Nakamura M."/>
            <person name="Meguro A."/>
            <person name="Negishi M."/>
            <person name="Ohta I."/>
            <person name="Ohta T."/>
            <person name="Okamoto M."/>
            <person name="Ono N."/>
            <person name="Saji S."/>
            <person name="Sakaguchi M."/>
            <person name="Sakai K."/>
            <person name="Shibata M."/>
            <person name="Shimokawa T."/>
            <person name="Song J."/>
            <person name="Takazaki Y."/>
            <person name="Terasawa K."/>
            <person name="Tsugane M."/>
            <person name="Tsuji K."/>
            <person name="Ueda S."/>
            <person name="Waki K."/>
            <person name="Yamagata H."/>
            <person name="Yamamoto M."/>
            <person name="Yamamoto S."/>
            <person name="Yamane H."/>
            <person name="Yoshiki S."/>
            <person name="Yoshihara R."/>
            <person name="Yukawa K."/>
            <person name="Zhong H."/>
            <person name="Yano M."/>
            <person name="Yuan Q."/>
            <person name="Ouyang S."/>
            <person name="Liu J."/>
            <person name="Jones K.M."/>
            <person name="Gansberger K."/>
            <person name="Moffat K."/>
            <person name="Hill J."/>
            <person name="Bera J."/>
            <person name="Fadrosh D."/>
            <person name="Jin S."/>
            <person name="Johri S."/>
            <person name="Kim M."/>
            <person name="Overton L."/>
            <person name="Reardon M."/>
            <person name="Tsitrin T."/>
            <person name="Vuong H."/>
            <person name="Weaver B."/>
            <person name="Ciecko A."/>
            <person name="Tallon L."/>
            <person name="Jackson J."/>
            <person name="Pai G."/>
            <person name="Aken S.V."/>
            <person name="Utterback T."/>
            <person name="Reidmuller S."/>
            <person name="Feldblyum T."/>
            <person name="Hsiao J."/>
            <person name="Zismann V."/>
            <person name="Iobst S."/>
            <person name="de Vazeille A.R."/>
            <person name="Buell C.R."/>
            <person name="Ying K."/>
            <person name="Li Y."/>
            <person name="Lu T."/>
            <person name="Huang Y."/>
            <person name="Zhao Q."/>
            <person name="Feng Q."/>
            <person name="Zhang L."/>
            <person name="Zhu J."/>
            <person name="Weng Q."/>
            <person name="Mu J."/>
            <person name="Lu Y."/>
            <person name="Fan D."/>
            <person name="Liu Y."/>
            <person name="Guan J."/>
            <person name="Zhang Y."/>
            <person name="Yu S."/>
            <person name="Liu X."/>
            <person name="Zhang Y."/>
            <person name="Hong G."/>
            <person name="Han B."/>
            <person name="Choisne N."/>
            <person name="Demange N."/>
            <person name="Orjeda G."/>
            <person name="Samain S."/>
            <person name="Cattolico L."/>
            <person name="Pelletier E."/>
            <person name="Couloux A."/>
            <person name="Segurens B."/>
            <person name="Wincker P."/>
            <person name="D'Hont A."/>
            <person name="Scarpelli C."/>
            <person name="Weissenbach J."/>
            <person name="Salanoubat M."/>
            <person name="Quetier F."/>
            <person name="Yu Y."/>
            <person name="Kim H.R."/>
            <person name="Rambo T."/>
            <person name="Currie J."/>
            <person name="Collura K."/>
            <person name="Luo M."/>
            <person name="Yang T."/>
            <person name="Ammiraju J.S.S."/>
            <person name="Engler F."/>
            <person name="Soderlund C."/>
            <person name="Wing R.A."/>
            <person name="Palmer L.E."/>
            <person name="de la Bastide M."/>
            <person name="Spiegel L."/>
            <person name="Nascimento L."/>
            <person name="Zutavern T."/>
            <person name="O'Shaughnessy A."/>
            <person name="Dike S."/>
            <person name="Dedhia N."/>
            <person name="Preston R."/>
            <person name="Balija V."/>
            <person name="McCombie W.R."/>
            <person name="Chow T."/>
            <person name="Chen H."/>
            <person name="Chung M."/>
            <person name="Chen C."/>
            <person name="Shaw J."/>
            <person name="Wu H."/>
            <person name="Hsiao K."/>
            <person name="Chao Y."/>
            <person name="Chu M."/>
            <person name="Cheng C."/>
            <person name="Hour A."/>
            <person name="Lee P."/>
            <person name="Lin S."/>
            <person name="Lin Y."/>
            <person name="Liou J."/>
            <person name="Liu S."/>
            <person name="Hsing Y."/>
            <person name="Raghuvanshi S."/>
            <person name="Mohanty A."/>
            <person name="Bharti A.K."/>
            <person name="Gaur A."/>
            <person name="Gupta V."/>
            <person name="Kumar D."/>
            <person name="Ravi V."/>
            <person name="Vij S."/>
            <person name="Kapur A."/>
            <person name="Khurana P."/>
            <person name="Khurana P."/>
            <person name="Khurana J.P."/>
            <person name="Tyagi A.K."/>
            <person name="Gaikwad K."/>
            <person name="Singh A."/>
            <person name="Dalal V."/>
            <person name="Srivastava S."/>
            <person name="Dixit A."/>
            <person name="Pal A.K."/>
            <person name="Ghazi I.A."/>
            <person name="Yadav M."/>
            <person name="Pandit A."/>
            <person name="Bhargava A."/>
            <person name="Sureshbabu K."/>
            <person name="Batra K."/>
            <person name="Sharma T.R."/>
            <person name="Mohapatra T."/>
            <person name="Singh N.K."/>
            <person name="Messing J."/>
            <person name="Nelson A.B."/>
            <person name="Fuks G."/>
            <person name="Kavchok S."/>
            <person name="Keizer G."/>
            <person name="Linton E."/>
            <person name="Llaca V."/>
            <person name="Song R."/>
            <person name="Tanyolac B."/>
            <person name="Young S."/>
            <person name="Ho-Il K."/>
            <person name="Hahn J.H."/>
            <person name="Sangsakoo G."/>
            <person name="Vanavichit A."/>
            <person name="de Mattos Luiz.A.T."/>
            <person name="Zimmer P.D."/>
            <person name="Malone G."/>
            <person name="Dellagostin O."/>
            <person name="de Oliveira A.C."/>
            <person name="Bevan M."/>
            <person name="Bancroft I."/>
            <person name="Minx P."/>
            <person name="Cordum H."/>
            <person name="Wilson R."/>
            <person name="Cheng Z."/>
            <person name="Jin W."/>
            <person name="Jiang J."/>
            <person name="Leong S.A."/>
            <person name="Iwama H."/>
            <person name="Gojobori T."/>
            <person name="Itoh T."/>
            <person name="Niimura Y."/>
            <person name="Fujii Y."/>
            <person name="Habara T."/>
            <person name="Sakai H."/>
            <person name="Sato Y."/>
            <person name="Wilson G."/>
            <person name="Kumar K."/>
            <person name="McCouch S."/>
            <person name="Juretic N."/>
            <person name="Hoen D."/>
            <person name="Wright S."/>
            <person name="Bruskiewich R."/>
            <person name="Bureau T."/>
            <person name="Miyao A."/>
            <person name="Hirochika H."/>
            <person name="Nishikawa T."/>
            <person name="Kadowaki K."/>
            <person name="Sugiura M."/>
            <person name="Burr B."/>
            <person name="Sasaki T."/>
        </authorList>
    </citation>
    <scope>NUCLEOTIDE SEQUENCE [LARGE SCALE GENOMIC DNA]</scope>
    <source>
        <strain evidence="3">cv. Nipponbare</strain>
    </source>
</reference>
<sequence length="168" mass="18266">MTRGTGGALRGSPALGDDDGLGASRCRTRWEAALACASRRSASISGCRCSATALTRPSAPPTSARRHRSGARRRPEAQQGRSSTATCDCSGDPERGKGAVRRRRRRRRARRRKQQHQRSNSRRHRPHLVPSMRSDASAVVARTPLRGYSPQIRGPDSVGAESPPPRNP</sequence>
<gene>
    <name evidence="2" type="ordered locus">Os03g0318275</name>
    <name evidence="2" type="ORF">OSNPB_030318275</name>
</gene>
<keyword evidence="3" id="KW-1185">Reference proteome</keyword>
<feature type="compositionally biased region" description="Low complexity" evidence="1">
    <location>
        <begin position="37"/>
        <end position="51"/>
    </location>
</feature>
<evidence type="ECO:0000313" key="2">
    <source>
        <dbReference type="EMBL" id="BAS83916.1"/>
    </source>
</evidence>
<name>A0A0P0VWQ5_ORYSJ</name>
<feature type="compositionally biased region" description="Basic residues" evidence="1">
    <location>
        <begin position="98"/>
        <end position="127"/>
    </location>
</feature>
<reference evidence="2 3" key="3">
    <citation type="journal article" date="2013" name="Rice">
        <title>Improvement of the Oryza sativa Nipponbare reference genome using next generation sequence and optical map data.</title>
        <authorList>
            <person name="Kawahara Y."/>
            <person name="de la Bastide M."/>
            <person name="Hamilton J.P."/>
            <person name="Kanamori H."/>
            <person name="McCombie W.R."/>
            <person name="Ouyang S."/>
            <person name="Schwartz D.C."/>
            <person name="Tanaka T."/>
            <person name="Wu J."/>
            <person name="Zhou S."/>
            <person name="Childs K.L."/>
            <person name="Davidson R.M."/>
            <person name="Lin H."/>
            <person name="Quesada-Ocampo L."/>
            <person name="Vaillancourt B."/>
            <person name="Sakai H."/>
            <person name="Lee S.S."/>
            <person name="Kim J."/>
            <person name="Numa H."/>
            <person name="Itoh T."/>
            <person name="Buell C.R."/>
            <person name="Matsumoto T."/>
        </authorList>
    </citation>
    <scope>NUCLEOTIDE SEQUENCE [LARGE SCALE GENOMIC DNA]</scope>
    <source>
        <strain evidence="3">cv. Nipponbare</strain>
    </source>
</reference>
<dbReference type="EMBL" id="AP014959">
    <property type="protein sequence ID" value="BAS83916.1"/>
    <property type="molecule type" value="Genomic_DNA"/>
</dbReference>
<protein>
    <submittedName>
        <fullName evidence="2">Os03g0318275 protein</fullName>
    </submittedName>
</protein>
<evidence type="ECO:0000256" key="1">
    <source>
        <dbReference type="SAM" id="MobiDB-lite"/>
    </source>
</evidence>
<organism evidence="2 3">
    <name type="scientific">Oryza sativa subsp. japonica</name>
    <name type="common">Rice</name>
    <dbReference type="NCBI Taxonomy" id="39947"/>
    <lineage>
        <taxon>Eukaryota</taxon>
        <taxon>Viridiplantae</taxon>
        <taxon>Streptophyta</taxon>
        <taxon>Embryophyta</taxon>
        <taxon>Tracheophyta</taxon>
        <taxon>Spermatophyta</taxon>
        <taxon>Magnoliopsida</taxon>
        <taxon>Liliopsida</taxon>
        <taxon>Poales</taxon>
        <taxon>Poaceae</taxon>
        <taxon>BOP clade</taxon>
        <taxon>Oryzoideae</taxon>
        <taxon>Oryzeae</taxon>
        <taxon>Oryzinae</taxon>
        <taxon>Oryza</taxon>
        <taxon>Oryza sativa</taxon>
    </lineage>
</organism>
<dbReference type="AlphaFoldDB" id="A0A0P0VWQ5"/>
<accession>A0A0P0VWQ5</accession>
<proteinExistence type="predicted"/>
<dbReference type="InParanoid" id="A0A0P0VWQ5"/>
<reference evidence="2 3" key="2">
    <citation type="journal article" date="2013" name="Plant Cell Physiol.">
        <title>Rice Annotation Project Database (RAP-DB): an integrative and interactive database for rice genomics.</title>
        <authorList>
            <person name="Sakai H."/>
            <person name="Lee S.S."/>
            <person name="Tanaka T."/>
            <person name="Numa H."/>
            <person name="Kim J."/>
            <person name="Kawahara Y."/>
            <person name="Wakimoto H."/>
            <person name="Yang C.C."/>
            <person name="Iwamoto M."/>
            <person name="Abe T."/>
            <person name="Yamada Y."/>
            <person name="Muto A."/>
            <person name="Inokuchi H."/>
            <person name="Ikemura T."/>
            <person name="Matsumoto T."/>
            <person name="Sasaki T."/>
            <person name="Itoh T."/>
        </authorList>
    </citation>
    <scope>NUCLEOTIDE SEQUENCE [LARGE SCALE GENOMIC DNA]</scope>
    <source>
        <strain evidence="3">cv. Nipponbare</strain>
    </source>
</reference>
<dbReference type="Proteomes" id="UP000059680">
    <property type="component" value="Chromosome 3"/>
</dbReference>